<dbReference type="Pfam" id="PF00271">
    <property type="entry name" value="Helicase_C"/>
    <property type="match status" value="1"/>
</dbReference>
<feature type="compositionally biased region" description="Acidic residues" evidence="14">
    <location>
        <begin position="983"/>
        <end position="997"/>
    </location>
</feature>
<dbReference type="InterPro" id="IPR001650">
    <property type="entry name" value="Helicase_C-like"/>
</dbReference>
<dbReference type="SMART" id="SM00490">
    <property type="entry name" value="HELICc"/>
    <property type="match status" value="1"/>
</dbReference>
<proteinExistence type="inferred from homology"/>
<evidence type="ECO:0000256" key="8">
    <source>
        <dbReference type="ARBA" id="ARBA00022806"/>
    </source>
</evidence>
<dbReference type="GO" id="GO:0004386">
    <property type="term" value="F:helicase activity"/>
    <property type="evidence" value="ECO:0007669"/>
    <property type="project" value="UniProtKB-KW"/>
</dbReference>
<keyword evidence="8" id="KW-0347">Helicase</keyword>
<dbReference type="GO" id="GO:0006281">
    <property type="term" value="P:DNA repair"/>
    <property type="evidence" value="ECO:0007669"/>
    <property type="project" value="UniProtKB-KW"/>
</dbReference>
<comment type="subcellular location">
    <subcellularLocation>
        <location evidence="1">Nucleus</location>
    </subcellularLocation>
</comment>
<dbReference type="PROSITE" id="PS50089">
    <property type="entry name" value="ZF_RING_2"/>
    <property type="match status" value="1"/>
</dbReference>
<dbReference type="InterPro" id="IPR013083">
    <property type="entry name" value="Znf_RING/FYVE/PHD"/>
</dbReference>
<dbReference type="CDD" id="cd18008">
    <property type="entry name" value="DEXDc_SHPRH-like"/>
    <property type="match status" value="1"/>
</dbReference>
<evidence type="ECO:0000256" key="13">
    <source>
        <dbReference type="PROSITE-ProRule" id="PRU00175"/>
    </source>
</evidence>
<feature type="compositionally biased region" description="Basic and acidic residues" evidence="14">
    <location>
        <begin position="567"/>
        <end position="577"/>
    </location>
</feature>
<keyword evidence="12" id="KW-0539">Nucleus</keyword>
<evidence type="ECO:0000256" key="12">
    <source>
        <dbReference type="ARBA" id="ARBA00023242"/>
    </source>
</evidence>
<dbReference type="SUPFAM" id="SSF52540">
    <property type="entry name" value="P-loop containing nucleoside triphosphate hydrolases"/>
    <property type="match status" value="2"/>
</dbReference>
<dbReference type="PROSITE" id="PS51192">
    <property type="entry name" value="HELICASE_ATP_BIND_1"/>
    <property type="match status" value="1"/>
</dbReference>
<dbReference type="GO" id="GO:0008094">
    <property type="term" value="F:ATP-dependent activity, acting on DNA"/>
    <property type="evidence" value="ECO:0007669"/>
    <property type="project" value="TreeGrafter"/>
</dbReference>
<keyword evidence="11" id="KW-0234">DNA repair</keyword>
<dbReference type="Pfam" id="PF08797">
    <property type="entry name" value="HIRAN"/>
    <property type="match status" value="1"/>
</dbReference>
<evidence type="ECO:0000256" key="4">
    <source>
        <dbReference type="ARBA" id="ARBA00022741"/>
    </source>
</evidence>
<reference evidence="18" key="1">
    <citation type="journal article" date="2014" name="Genome Announc.">
        <title>Draft genome sequence of Rhodosporidium toruloides CECT1137, an oleaginous yeast of biotechnological interest.</title>
        <authorList>
            <person name="Morin N."/>
            <person name="Calcas X."/>
            <person name="Devillers H."/>
            <person name="Durrens P."/>
            <person name="Sherman D.J."/>
            <person name="Nicaud J.-M."/>
            <person name="Neuveglise C."/>
        </authorList>
    </citation>
    <scope>NUCLEOTIDE SEQUENCE</scope>
    <source>
        <strain evidence="18">CECT1137</strain>
    </source>
</reference>
<dbReference type="PANTHER" id="PTHR45626">
    <property type="entry name" value="TRANSCRIPTION TERMINATION FACTOR 2-RELATED"/>
    <property type="match status" value="1"/>
</dbReference>
<evidence type="ECO:0000259" key="16">
    <source>
        <dbReference type="PROSITE" id="PS51192"/>
    </source>
</evidence>
<evidence type="ECO:0000256" key="1">
    <source>
        <dbReference type="ARBA" id="ARBA00004123"/>
    </source>
</evidence>
<dbReference type="Gene3D" id="3.40.50.10810">
    <property type="entry name" value="Tandem AAA-ATPase domain"/>
    <property type="match status" value="3"/>
</dbReference>
<dbReference type="SMART" id="SM00184">
    <property type="entry name" value="RING"/>
    <property type="match status" value="1"/>
</dbReference>
<feature type="region of interest" description="Disordered" evidence="14">
    <location>
        <begin position="559"/>
        <end position="595"/>
    </location>
</feature>
<gene>
    <name evidence="18" type="ORF">RHTO0S_08e00232g</name>
</gene>
<keyword evidence="5" id="KW-0227">DNA damage</keyword>
<feature type="region of interest" description="Disordered" evidence="14">
    <location>
        <begin position="1"/>
        <end position="79"/>
    </location>
</feature>
<evidence type="ECO:0000256" key="2">
    <source>
        <dbReference type="ARBA" id="ARBA00007025"/>
    </source>
</evidence>
<dbReference type="InterPro" id="IPR027417">
    <property type="entry name" value="P-loop_NTPase"/>
</dbReference>
<dbReference type="InterPro" id="IPR050628">
    <property type="entry name" value="SNF2_RAD54_helicase_TF"/>
</dbReference>
<evidence type="ECO:0000259" key="15">
    <source>
        <dbReference type="PROSITE" id="PS50089"/>
    </source>
</evidence>
<dbReference type="SMART" id="SM00910">
    <property type="entry name" value="HIRAN"/>
    <property type="match status" value="1"/>
</dbReference>
<keyword evidence="9" id="KW-0862">Zinc</keyword>
<comment type="similarity">
    <text evidence="2">Belongs to the SNF2/RAD54 helicase family.</text>
</comment>
<dbReference type="InterPro" id="IPR001841">
    <property type="entry name" value="Znf_RING"/>
</dbReference>
<accession>A0A061B096</accession>
<feature type="region of interest" description="Disordered" evidence="14">
    <location>
        <begin position="430"/>
        <end position="491"/>
    </location>
</feature>
<evidence type="ECO:0000256" key="14">
    <source>
        <dbReference type="SAM" id="MobiDB-lite"/>
    </source>
</evidence>
<evidence type="ECO:0000256" key="3">
    <source>
        <dbReference type="ARBA" id="ARBA00022723"/>
    </source>
</evidence>
<evidence type="ECO:0000256" key="6">
    <source>
        <dbReference type="ARBA" id="ARBA00022771"/>
    </source>
</evidence>
<feature type="domain" description="Helicase ATP-binding" evidence="16">
    <location>
        <begin position="387"/>
        <end position="660"/>
    </location>
</feature>
<dbReference type="CDD" id="cd18793">
    <property type="entry name" value="SF2_C_SNF"/>
    <property type="match status" value="1"/>
</dbReference>
<evidence type="ECO:0000256" key="9">
    <source>
        <dbReference type="ARBA" id="ARBA00022833"/>
    </source>
</evidence>
<dbReference type="OrthoDB" id="448448at2759"/>
<feature type="compositionally biased region" description="Low complexity" evidence="14">
    <location>
        <begin position="121"/>
        <end position="131"/>
    </location>
</feature>
<feature type="compositionally biased region" description="Low complexity" evidence="14">
    <location>
        <begin position="431"/>
        <end position="448"/>
    </location>
</feature>
<dbReference type="InterPro" id="IPR049730">
    <property type="entry name" value="SNF2/RAD54-like_C"/>
</dbReference>
<name>A0A061B096_RHOTO</name>
<evidence type="ECO:0000256" key="7">
    <source>
        <dbReference type="ARBA" id="ARBA00022801"/>
    </source>
</evidence>
<dbReference type="GO" id="GO:0008270">
    <property type="term" value="F:zinc ion binding"/>
    <property type="evidence" value="ECO:0007669"/>
    <property type="project" value="UniProtKB-KW"/>
</dbReference>
<evidence type="ECO:0000256" key="10">
    <source>
        <dbReference type="ARBA" id="ARBA00022840"/>
    </source>
</evidence>
<dbReference type="GO" id="GO:0016818">
    <property type="term" value="F:hydrolase activity, acting on acid anhydrides, in phosphorus-containing anhydrides"/>
    <property type="evidence" value="ECO:0007669"/>
    <property type="project" value="InterPro"/>
</dbReference>
<dbReference type="PROSITE" id="PS51194">
    <property type="entry name" value="HELICASE_CTER"/>
    <property type="match status" value="1"/>
</dbReference>
<feature type="domain" description="Helicase C-terminal" evidence="17">
    <location>
        <begin position="1051"/>
        <end position="1212"/>
    </location>
</feature>
<dbReference type="Gene3D" id="3.40.50.300">
    <property type="entry name" value="P-loop containing nucleotide triphosphate hydrolases"/>
    <property type="match status" value="1"/>
</dbReference>
<dbReference type="Gene3D" id="3.30.40.10">
    <property type="entry name" value="Zinc/RING finger domain, C3HC4 (zinc finger)"/>
    <property type="match status" value="1"/>
</dbReference>
<feature type="compositionally biased region" description="Basic and acidic residues" evidence="14">
    <location>
        <begin position="35"/>
        <end position="45"/>
    </location>
</feature>
<feature type="compositionally biased region" description="Polar residues" evidence="14">
    <location>
        <begin position="932"/>
        <end position="946"/>
    </location>
</feature>
<dbReference type="GO" id="GO:0005634">
    <property type="term" value="C:nucleus"/>
    <property type="evidence" value="ECO:0007669"/>
    <property type="project" value="UniProtKB-SubCell"/>
</dbReference>
<dbReference type="Pfam" id="PF00176">
    <property type="entry name" value="SNF2-rel_dom"/>
    <property type="match status" value="1"/>
</dbReference>
<dbReference type="AlphaFoldDB" id="A0A061B096"/>
<feature type="domain" description="RING-type" evidence="15">
    <location>
        <begin position="854"/>
        <end position="898"/>
    </location>
</feature>
<evidence type="ECO:0000313" key="18">
    <source>
        <dbReference type="EMBL" id="CDR43343.1"/>
    </source>
</evidence>
<dbReference type="SUPFAM" id="SSF57850">
    <property type="entry name" value="RING/U-box"/>
    <property type="match status" value="1"/>
</dbReference>
<evidence type="ECO:0000256" key="11">
    <source>
        <dbReference type="ARBA" id="ARBA00023204"/>
    </source>
</evidence>
<feature type="region of interest" description="Disordered" evidence="14">
    <location>
        <begin position="914"/>
        <end position="1036"/>
    </location>
</feature>
<dbReference type="GO" id="GO:0005524">
    <property type="term" value="F:ATP binding"/>
    <property type="evidence" value="ECO:0007669"/>
    <property type="project" value="UniProtKB-KW"/>
</dbReference>
<dbReference type="PANTHER" id="PTHR45626:SF22">
    <property type="entry name" value="DNA REPAIR PROTEIN RAD5"/>
    <property type="match status" value="1"/>
</dbReference>
<sequence>MADTALFRASSDSEPDEPPKKKARFFADEDSDDDVSGRVDTVHIESDDDERAPVAGPSRLVKEEAGEDAPQARNAGRKRETDWDARYFGEVFVSGFALASSSTFVKLRPGEAITLNRSKPSNPSNATAKKSSASKKKLEHDVVGFRNEKGIEVGRIVREDAAWLAKLLDHDLLRVTGYCVACPEKFRSGDDMQLSLSISLARNAFVDPNTSAPEPVSQPTNTAGKKGFLDDLKETDREKLLRERKKALNTLFDKADLHPYVEDGNMPTGTQSKRAMLDKMEKRTGVGDEEEEDELNEIQLNLVYSKAIKNDASLPERDPPDTFALTLRPYQKQALRWMAAMETGEEQARKSLSMHPLWEKYLFPGSKDEKDCFYYNPYSGELSLVFPKASTKCRGGILADEMGLGKTIMVASLIHTNTAWTAAQTTDDEAGSAAAGADSDSDLDLSTTKKPIQTQSRLAGGGIYRKSQPSSSTANGSSSKRPRLKSGTPRATLVVAPMTLISQWCDELERSSKGGELRVLMYYGNKRESGADLQQEIDGGVDVVVTSYGTLCSDFKQSGFDTPAQPSKEKTADDAAKKSKGIGKGKEEKPRSKKKKPKGLFAIDWFRIVLDEAHLIKSRTTLNAKASYALKGARRWALTGTPIVNRLEDLYSLLHFIQLEPWGNFSFFKTFVTVPFQNKDPRAIEVIQVILESILLRREKKMRDKDGNPIVALPEKKLDVVHLEFTQDERDIYDALYRNAKSKFLGYAEEGTVLQHVTAIFSILMRLRQAVLHPSLVLKRLKENLRAKGLNRTAIDDDPIAQAGELEETAIQRLIERYTAGLASQGLAEGTQDAIDELLENKDKGDADEAGMECMLCMEPVEVPVWLPGCGHSGCKGCVLQHFTDCQDAGEGARCPVCGSGPLSEREIAELQKADGTKPTASQKKTKKHGYSIQTVASSPGSSTSKEVLILDSDDEDDKPPSPKKTVMGKAKAPIASITLDSDSSDEEQDEEEDASDDYLPSPPPRNGTSADDDDDGDDAGRLEDSDDDDDVTGGKKAVMLSKGDFRSSTKLDALVNSLKAAKAKDPHLKAVVFSQFTGFLDLIERVMNRDNFNYLRLDGAMSQSVRQKVVRKFTKTDKSVILLASLKAGGVGLNLIAADHVYLMDTWWNAAIENQAVDRIHRFGQTRQVYVTRFLVNHSIDDKMIALQERKTKVIQGALGQNKDKNKKQLAEDLAMIFADD</sequence>
<protein>
    <submittedName>
        <fullName evidence="18">RHTO0S08e00232g1_1</fullName>
    </submittedName>
</protein>
<keyword evidence="4" id="KW-0547">Nucleotide-binding</keyword>
<dbReference type="SMART" id="SM00487">
    <property type="entry name" value="DEXDc"/>
    <property type="match status" value="1"/>
</dbReference>
<keyword evidence="7" id="KW-0378">Hydrolase</keyword>
<feature type="compositionally biased region" description="Polar residues" evidence="14">
    <location>
        <begin position="467"/>
        <end position="479"/>
    </location>
</feature>
<dbReference type="InterPro" id="IPR000330">
    <property type="entry name" value="SNF2_N"/>
</dbReference>
<dbReference type="InterPro" id="IPR014905">
    <property type="entry name" value="HIRAN"/>
</dbReference>
<keyword evidence="3" id="KW-0479">Metal-binding</keyword>
<feature type="region of interest" description="Disordered" evidence="14">
    <location>
        <begin position="115"/>
        <end position="137"/>
    </location>
</feature>
<keyword evidence="10" id="KW-0067">ATP-binding</keyword>
<dbReference type="InterPro" id="IPR014001">
    <property type="entry name" value="Helicase_ATP-bd"/>
</dbReference>
<organism evidence="18">
    <name type="scientific">Rhodotorula toruloides</name>
    <name type="common">Yeast</name>
    <name type="synonym">Rhodosporidium toruloides</name>
    <dbReference type="NCBI Taxonomy" id="5286"/>
    <lineage>
        <taxon>Eukaryota</taxon>
        <taxon>Fungi</taxon>
        <taxon>Dikarya</taxon>
        <taxon>Basidiomycota</taxon>
        <taxon>Pucciniomycotina</taxon>
        <taxon>Microbotryomycetes</taxon>
        <taxon>Sporidiobolales</taxon>
        <taxon>Sporidiobolaceae</taxon>
        <taxon>Rhodotorula</taxon>
    </lineage>
</organism>
<dbReference type="EMBL" id="LK052943">
    <property type="protein sequence ID" value="CDR43343.1"/>
    <property type="molecule type" value="Genomic_DNA"/>
</dbReference>
<keyword evidence="6 13" id="KW-0863">Zinc-finger</keyword>
<evidence type="ECO:0000259" key="17">
    <source>
        <dbReference type="PROSITE" id="PS51194"/>
    </source>
</evidence>
<dbReference type="InterPro" id="IPR038718">
    <property type="entry name" value="SNF2-like_sf"/>
</dbReference>
<evidence type="ECO:0000256" key="5">
    <source>
        <dbReference type="ARBA" id="ARBA00022763"/>
    </source>
</evidence>
<dbReference type="GO" id="GO:0003676">
    <property type="term" value="F:nucleic acid binding"/>
    <property type="evidence" value="ECO:0007669"/>
    <property type="project" value="InterPro"/>
</dbReference>